<gene>
    <name evidence="8" type="ORF">SAMN04488692_102147</name>
</gene>
<keyword evidence="9" id="KW-1185">Reference proteome</keyword>
<evidence type="ECO:0000256" key="5">
    <source>
        <dbReference type="ARBA" id="ARBA00023136"/>
    </source>
</evidence>
<evidence type="ECO:0000256" key="2">
    <source>
        <dbReference type="ARBA" id="ARBA00022475"/>
    </source>
</evidence>
<sequence>MSLLELIQSAETLAEMSFGDKFLAGIQVAVLGMGIVFFILLLLMTAVKVIEFIAGSKTAEKPDEKTKKKRTGQAKDDDGELSPQRKAGPAESREISPQITAVITAALQSYYRDSEKKFRVLRVRKESRSVTSWMSADFYSDNFEYTGEQEVGRE</sequence>
<keyword evidence="5 7" id="KW-0472">Membrane</keyword>
<feature type="region of interest" description="Disordered" evidence="6">
    <location>
        <begin position="59"/>
        <end position="95"/>
    </location>
</feature>
<dbReference type="RefSeq" id="WP_089758040.1">
    <property type="nucleotide sequence ID" value="NZ_FNGO01000002.1"/>
</dbReference>
<feature type="transmembrane region" description="Helical" evidence="7">
    <location>
        <begin position="22"/>
        <end position="47"/>
    </location>
</feature>
<evidence type="ECO:0000256" key="3">
    <source>
        <dbReference type="ARBA" id="ARBA00022692"/>
    </source>
</evidence>
<accession>A0A1G9I8X1</accession>
<keyword evidence="3 7" id="KW-0812">Transmembrane</keyword>
<dbReference type="GO" id="GO:0015081">
    <property type="term" value="F:sodium ion transmembrane transporter activity"/>
    <property type="evidence" value="ECO:0007669"/>
    <property type="project" value="InterPro"/>
</dbReference>
<keyword evidence="4 7" id="KW-1133">Transmembrane helix</keyword>
<reference evidence="8 9" key="1">
    <citation type="submission" date="2016-10" db="EMBL/GenBank/DDBJ databases">
        <authorList>
            <person name="de Groot N.N."/>
        </authorList>
    </citation>
    <scope>NUCLEOTIDE SEQUENCE [LARGE SCALE GENOMIC DNA]</scope>
    <source>
        <strain evidence="8 9">SLAS-1</strain>
    </source>
</reference>
<organism evidence="8 9">
    <name type="scientific">Halarsenatibacter silvermanii</name>
    <dbReference type="NCBI Taxonomy" id="321763"/>
    <lineage>
        <taxon>Bacteria</taxon>
        <taxon>Bacillati</taxon>
        <taxon>Bacillota</taxon>
        <taxon>Clostridia</taxon>
        <taxon>Halanaerobiales</taxon>
        <taxon>Halarsenatibacteraceae</taxon>
        <taxon>Halarsenatibacter</taxon>
    </lineage>
</organism>
<dbReference type="Pfam" id="PF04277">
    <property type="entry name" value="OAD_gamma"/>
    <property type="match status" value="1"/>
</dbReference>
<evidence type="ECO:0000256" key="7">
    <source>
        <dbReference type="SAM" id="Phobius"/>
    </source>
</evidence>
<proteinExistence type="predicted"/>
<dbReference type="STRING" id="321763.SAMN04488692_102147"/>
<dbReference type="Proteomes" id="UP000199476">
    <property type="component" value="Unassembled WGS sequence"/>
</dbReference>
<evidence type="ECO:0000256" key="6">
    <source>
        <dbReference type="SAM" id="MobiDB-lite"/>
    </source>
</evidence>
<dbReference type="NCBIfam" id="TIGR01195">
    <property type="entry name" value="oadG_fam"/>
    <property type="match status" value="1"/>
</dbReference>
<dbReference type="EMBL" id="FNGO01000002">
    <property type="protein sequence ID" value="SDL21671.1"/>
    <property type="molecule type" value="Genomic_DNA"/>
</dbReference>
<evidence type="ECO:0000313" key="8">
    <source>
        <dbReference type="EMBL" id="SDL21671.1"/>
    </source>
</evidence>
<evidence type="ECO:0000256" key="1">
    <source>
        <dbReference type="ARBA" id="ARBA00004236"/>
    </source>
</evidence>
<evidence type="ECO:0000313" key="9">
    <source>
        <dbReference type="Proteomes" id="UP000199476"/>
    </source>
</evidence>
<dbReference type="GO" id="GO:0005886">
    <property type="term" value="C:plasma membrane"/>
    <property type="evidence" value="ECO:0007669"/>
    <property type="project" value="UniProtKB-SubCell"/>
</dbReference>
<dbReference type="AlphaFoldDB" id="A0A1G9I8X1"/>
<keyword evidence="2" id="KW-1003">Cell membrane</keyword>
<comment type="subcellular location">
    <subcellularLocation>
        <location evidence="1">Cell membrane</location>
    </subcellularLocation>
</comment>
<protein>
    <submittedName>
        <fullName evidence="8">Sodium pump decarboxylases, gamma subunit</fullName>
    </submittedName>
</protein>
<dbReference type="InterPro" id="IPR005899">
    <property type="entry name" value="Na_pump_deCOase"/>
</dbReference>
<dbReference type="GO" id="GO:0036376">
    <property type="term" value="P:sodium ion export across plasma membrane"/>
    <property type="evidence" value="ECO:0007669"/>
    <property type="project" value="InterPro"/>
</dbReference>
<dbReference type="OrthoDB" id="1757813at2"/>
<name>A0A1G9I8X1_9FIRM</name>
<evidence type="ECO:0000256" key="4">
    <source>
        <dbReference type="ARBA" id="ARBA00022989"/>
    </source>
</evidence>